<feature type="compositionally biased region" description="Polar residues" evidence="6">
    <location>
        <begin position="29"/>
        <end position="65"/>
    </location>
</feature>
<keyword evidence="4" id="KW-0804">Transcription</keyword>
<dbReference type="Gene3D" id="4.10.280.10">
    <property type="entry name" value="Helix-loop-helix DNA-binding domain"/>
    <property type="match status" value="1"/>
</dbReference>
<evidence type="ECO:0000259" key="7">
    <source>
        <dbReference type="PROSITE" id="PS50888"/>
    </source>
</evidence>
<feature type="domain" description="BHLH" evidence="7">
    <location>
        <begin position="142"/>
        <end position="191"/>
    </location>
</feature>
<reference evidence="8" key="1">
    <citation type="submission" date="2020-01" db="EMBL/GenBank/DDBJ databases">
        <title>Genome sequence of Kobresia littledalei, the first chromosome-level genome in the family Cyperaceae.</title>
        <authorList>
            <person name="Qu G."/>
        </authorList>
    </citation>
    <scope>NUCLEOTIDE SEQUENCE</scope>
    <source>
        <strain evidence="8">C.B.Clarke</strain>
        <tissue evidence="8">Leaf</tissue>
    </source>
</reference>
<evidence type="ECO:0000256" key="6">
    <source>
        <dbReference type="SAM" id="MobiDB-lite"/>
    </source>
</evidence>
<sequence length="313" mass="34635">MEMDYSSFFQDFEQFDHEFAPSPMIPDLSSISPECCLSNSNSDPNQSPELYTTSPQPQSNLSNNVVDDDEAKKKKKPRNKSWNSSFTKEREGSNKLDGTGGNSNPSSRSCRGRKRSHEVTMADGDREKNSTSSADPVIQSTLNKKDHVMAERKRREKLTQRFIALSSLVPGLTRMDKASVLNDAIKYVKTLQEKVKTLETQATHKTVQAAVIVKKSQSSPDECNSSTCNDNSLDDELSTKSGLLPEIEVRISEKRVLIKIHCESQKGILMKALSEIECLGLTVISTLVVPFTSSSLDMTITAKASRLSSSFAI</sequence>
<dbReference type="InterPro" id="IPR036638">
    <property type="entry name" value="HLH_DNA-bd_sf"/>
</dbReference>
<dbReference type="Pfam" id="PF22754">
    <property type="entry name" value="bHLH-TF_ACT-like_plant"/>
    <property type="match status" value="1"/>
</dbReference>
<name>A0A833QNK2_9POAL</name>
<evidence type="ECO:0000313" key="9">
    <source>
        <dbReference type="Proteomes" id="UP000623129"/>
    </source>
</evidence>
<dbReference type="Pfam" id="PF00010">
    <property type="entry name" value="HLH"/>
    <property type="match status" value="1"/>
</dbReference>
<dbReference type="InterPro" id="IPR054502">
    <property type="entry name" value="bHLH-TF_ACT-like_plant"/>
</dbReference>
<keyword evidence="5" id="KW-0539">Nucleus</keyword>
<dbReference type="AlphaFoldDB" id="A0A833QNK2"/>
<dbReference type="InterPro" id="IPR011598">
    <property type="entry name" value="bHLH_dom"/>
</dbReference>
<feature type="region of interest" description="Disordered" evidence="6">
    <location>
        <begin position="19"/>
        <end position="137"/>
    </location>
</feature>
<evidence type="ECO:0000313" key="8">
    <source>
        <dbReference type="EMBL" id="KAF3325141.1"/>
    </source>
</evidence>
<comment type="caution">
    <text evidence="8">The sequence shown here is derived from an EMBL/GenBank/DDBJ whole genome shotgun (WGS) entry which is preliminary data.</text>
</comment>
<dbReference type="PANTHER" id="PTHR45959">
    <property type="entry name" value="BHLH TRANSCRIPTION FACTOR"/>
    <property type="match status" value="1"/>
</dbReference>
<dbReference type="SMART" id="SM00353">
    <property type="entry name" value="HLH"/>
    <property type="match status" value="1"/>
</dbReference>
<comment type="similarity">
    <text evidence="2">Belongs to the bHLH protein family.</text>
</comment>
<dbReference type="SUPFAM" id="SSF47459">
    <property type="entry name" value="HLH, helix-loop-helix DNA-binding domain"/>
    <property type="match status" value="1"/>
</dbReference>
<proteinExistence type="inferred from homology"/>
<feature type="compositionally biased region" description="Basic and acidic residues" evidence="6">
    <location>
        <begin position="117"/>
        <end position="129"/>
    </location>
</feature>
<dbReference type="PROSITE" id="PS50888">
    <property type="entry name" value="BHLH"/>
    <property type="match status" value="1"/>
</dbReference>
<dbReference type="OrthoDB" id="658529at2759"/>
<dbReference type="InterPro" id="IPR052610">
    <property type="entry name" value="bHLH_transcription_regulator"/>
</dbReference>
<dbReference type="PANTHER" id="PTHR45959:SF2">
    <property type="entry name" value="BHLH TRANSCRIPTION FACTOR"/>
    <property type="match status" value="1"/>
</dbReference>
<evidence type="ECO:0000256" key="3">
    <source>
        <dbReference type="ARBA" id="ARBA00023015"/>
    </source>
</evidence>
<dbReference type="Proteomes" id="UP000623129">
    <property type="component" value="Unassembled WGS sequence"/>
</dbReference>
<evidence type="ECO:0000256" key="4">
    <source>
        <dbReference type="ARBA" id="ARBA00023163"/>
    </source>
</evidence>
<dbReference type="EMBL" id="SWLB01000020">
    <property type="protein sequence ID" value="KAF3325141.1"/>
    <property type="molecule type" value="Genomic_DNA"/>
</dbReference>
<protein>
    <submittedName>
        <fullName evidence="8">Transcription factor bHLH25</fullName>
    </submittedName>
</protein>
<dbReference type="GO" id="GO:0005634">
    <property type="term" value="C:nucleus"/>
    <property type="evidence" value="ECO:0007669"/>
    <property type="project" value="UniProtKB-SubCell"/>
</dbReference>
<organism evidence="8 9">
    <name type="scientific">Carex littledalei</name>
    <dbReference type="NCBI Taxonomy" id="544730"/>
    <lineage>
        <taxon>Eukaryota</taxon>
        <taxon>Viridiplantae</taxon>
        <taxon>Streptophyta</taxon>
        <taxon>Embryophyta</taxon>
        <taxon>Tracheophyta</taxon>
        <taxon>Spermatophyta</taxon>
        <taxon>Magnoliopsida</taxon>
        <taxon>Liliopsida</taxon>
        <taxon>Poales</taxon>
        <taxon>Cyperaceae</taxon>
        <taxon>Cyperoideae</taxon>
        <taxon>Cariceae</taxon>
        <taxon>Carex</taxon>
        <taxon>Carex subgen. Euthyceras</taxon>
    </lineage>
</organism>
<dbReference type="GO" id="GO:0046983">
    <property type="term" value="F:protein dimerization activity"/>
    <property type="evidence" value="ECO:0007669"/>
    <property type="project" value="InterPro"/>
</dbReference>
<keyword evidence="9" id="KW-1185">Reference proteome</keyword>
<dbReference type="CDD" id="cd11452">
    <property type="entry name" value="bHLH_AtNAI1_like"/>
    <property type="match status" value="1"/>
</dbReference>
<evidence type="ECO:0000256" key="1">
    <source>
        <dbReference type="ARBA" id="ARBA00004123"/>
    </source>
</evidence>
<evidence type="ECO:0000256" key="2">
    <source>
        <dbReference type="ARBA" id="ARBA00005510"/>
    </source>
</evidence>
<keyword evidence="3" id="KW-0805">Transcription regulation</keyword>
<evidence type="ECO:0000256" key="5">
    <source>
        <dbReference type="ARBA" id="ARBA00023242"/>
    </source>
</evidence>
<gene>
    <name evidence="8" type="ORF">FCM35_KLT10212</name>
</gene>
<accession>A0A833QNK2</accession>
<comment type="subcellular location">
    <subcellularLocation>
        <location evidence="1">Nucleus</location>
    </subcellularLocation>
</comment>